<proteinExistence type="predicted"/>
<dbReference type="PANTHER" id="PTHR42736:SF1">
    <property type="entry name" value="PROTEIN-GLUTAMINE GAMMA-GLUTAMYLTRANSFERASE"/>
    <property type="match status" value="1"/>
</dbReference>
<feature type="domain" description="Transglutaminase-like" evidence="3">
    <location>
        <begin position="432"/>
        <end position="501"/>
    </location>
</feature>
<dbReference type="InterPro" id="IPR052901">
    <property type="entry name" value="Bact_TGase-like"/>
</dbReference>
<dbReference type="InterPro" id="IPR021878">
    <property type="entry name" value="TgpA_N"/>
</dbReference>
<evidence type="ECO:0000313" key="4">
    <source>
        <dbReference type="EMBL" id="RZS34395.1"/>
    </source>
</evidence>
<keyword evidence="2" id="KW-1133">Transmembrane helix</keyword>
<dbReference type="RefSeq" id="WP_130346814.1">
    <property type="nucleotide sequence ID" value="NZ_SGWQ01000009.1"/>
</dbReference>
<evidence type="ECO:0000256" key="2">
    <source>
        <dbReference type="SAM" id="Phobius"/>
    </source>
</evidence>
<evidence type="ECO:0000256" key="1">
    <source>
        <dbReference type="SAM" id="MobiDB-lite"/>
    </source>
</evidence>
<dbReference type="OrthoDB" id="9804023at2"/>
<dbReference type="SMART" id="SM00460">
    <property type="entry name" value="TGc"/>
    <property type="match status" value="1"/>
</dbReference>
<comment type="caution">
    <text evidence="4">The sequence shown here is derived from an EMBL/GenBank/DDBJ whole genome shotgun (WGS) entry which is preliminary data.</text>
</comment>
<dbReference type="InterPro" id="IPR038765">
    <property type="entry name" value="Papain-like_cys_pep_sf"/>
</dbReference>
<feature type="transmembrane region" description="Helical" evidence="2">
    <location>
        <begin position="116"/>
        <end position="135"/>
    </location>
</feature>
<protein>
    <submittedName>
        <fullName evidence="4">Transglutaminase superfamily protein</fullName>
    </submittedName>
</protein>
<dbReference type="Proteomes" id="UP000294257">
    <property type="component" value="Unassembled WGS sequence"/>
</dbReference>
<feature type="transmembrane region" description="Helical" evidence="2">
    <location>
        <begin position="552"/>
        <end position="572"/>
    </location>
</feature>
<feature type="transmembrane region" description="Helical" evidence="2">
    <location>
        <begin position="27"/>
        <end position="48"/>
    </location>
</feature>
<accession>A0A4Q7KJH4</accession>
<keyword evidence="2" id="KW-0472">Membrane</keyword>
<feature type="transmembrane region" description="Helical" evidence="2">
    <location>
        <begin position="191"/>
        <end position="212"/>
    </location>
</feature>
<dbReference type="Pfam" id="PF11992">
    <property type="entry name" value="TgpA_N"/>
    <property type="match status" value="1"/>
</dbReference>
<evidence type="ECO:0000259" key="3">
    <source>
        <dbReference type="SMART" id="SM00460"/>
    </source>
</evidence>
<gene>
    <name evidence="4" type="ORF">EV193_109186</name>
</gene>
<feature type="region of interest" description="Disordered" evidence="1">
    <location>
        <begin position="520"/>
        <end position="548"/>
    </location>
</feature>
<sequence length="714" mass="74357">MSARIAVACVSLAAGIAGTMFGPVFGWWRLVPSIAVGVLAVILVAEICRRVPALAAWRPVIATVAGLLGVVELELWDTTLAGLPTAATGQALLTGVTDSWQLALESTWPTRADAGLLLFVPLVVLVAAVLGVELLRWPVLAVLPSLAVLGLSQMFAALTGIAAITAALVYAAVVAVLFAVSRPGARHSRTVALAVPTVVLGLCAAIAVPLLAPSDPAYSLQDNRSARTPLPRTTNPLAEIAARLEQPETPVFTYTGGAPVDRWRLVVLEEFTGTRWTAPQRYRHLGERVGPAAGAPVTPRSARVTMPDGGPWLPSQAMPATVTGVAPLIDPASGMLLLPETTGPVDYELSWWEPEIDTAALADAKIDASVPPGGLGAVPPAVADLARTATAGAPPSFRAALVLERHLQQNYRAATGTGLPTGHGWSHLREFLLDTRQGTSEQFAAAYVALARLAGIPARLAVGFRAPQGGTGPVVVRNKDVLAWPEVAVAGLGWVPLDPMGAASGPGRVPTPLAAATAKVRAELPPPSDRDTPPPADGPHAAAPEQPDDGPATLLVLLGLLLIGIVGAVPLAKAIRTAVRRRRGGVHGVVSAWWEARDLLRTHGEPATPGTTVRDLAGTATGATVAHELLELAAEVDLALWSSTGATDRGLTAAWDAVRGVRRGLARRPLPDRVRAAFNPRSLLGQRFSHSVPSSAHGKYPKRRIVPAASSLRR</sequence>
<keyword evidence="5" id="KW-1185">Reference proteome</keyword>
<dbReference type="InterPro" id="IPR002931">
    <property type="entry name" value="Transglutaminase-like"/>
</dbReference>
<dbReference type="SUPFAM" id="SSF54001">
    <property type="entry name" value="Cysteine proteinases"/>
    <property type="match status" value="1"/>
</dbReference>
<organism evidence="4 5">
    <name type="scientific">Herbihabitans rhizosphaerae</name>
    <dbReference type="NCBI Taxonomy" id="1872711"/>
    <lineage>
        <taxon>Bacteria</taxon>
        <taxon>Bacillati</taxon>
        <taxon>Actinomycetota</taxon>
        <taxon>Actinomycetes</taxon>
        <taxon>Pseudonocardiales</taxon>
        <taxon>Pseudonocardiaceae</taxon>
        <taxon>Herbihabitans</taxon>
    </lineage>
</organism>
<name>A0A4Q7KJH4_9PSEU</name>
<dbReference type="EMBL" id="SGWQ01000009">
    <property type="protein sequence ID" value="RZS34395.1"/>
    <property type="molecule type" value="Genomic_DNA"/>
</dbReference>
<dbReference type="Pfam" id="PF01841">
    <property type="entry name" value="Transglut_core"/>
    <property type="match status" value="1"/>
</dbReference>
<reference evidence="4 5" key="1">
    <citation type="submission" date="2019-02" db="EMBL/GenBank/DDBJ databases">
        <title>Genomic Encyclopedia of Type Strains, Phase IV (KMG-IV): sequencing the most valuable type-strain genomes for metagenomic binning, comparative biology and taxonomic classification.</title>
        <authorList>
            <person name="Goeker M."/>
        </authorList>
    </citation>
    <scope>NUCLEOTIDE SEQUENCE [LARGE SCALE GENOMIC DNA]</scope>
    <source>
        <strain evidence="4 5">DSM 101727</strain>
    </source>
</reference>
<evidence type="ECO:0000313" key="5">
    <source>
        <dbReference type="Proteomes" id="UP000294257"/>
    </source>
</evidence>
<dbReference type="PANTHER" id="PTHR42736">
    <property type="entry name" value="PROTEIN-GLUTAMINE GAMMA-GLUTAMYLTRANSFERASE"/>
    <property type="match status" value="1"/>
</dbReference>
<keyword evidence="2" id="KW-0812">Transmembrane</keyword>
<feature type="region of interest" description="Disordered" evidence="1">
    <location>
        <begin position="689"/>
        <end position="714"/>
    </location>
</feature>
<dbReference type="Gene3D" id="3.10.620.30">
    <property type="match status" value="1"/>
</dbReference>
<dbReference type="AlphaFoldDB" id="A0A4Q7KJH4"/>
<feature type="transmembrane region" description="Helical" evidence="2">
    <location>
        <begin position="155"/>
        <end position="179"/>
    </location>
</feature>